<dbReference type="KEGG" id="rfe:RF_0610"/>
<proteinExistence type="predicted"/>
<dbReference type="STRING" id="315456.RF_0610"/>
<sequence>MVRFMSFLRKQESKKNYKYSKFLKLKARFILLYDGFLLSQE</sequence>
<reference evidence="1 2" key="1">
    <citation type="journal article" date="2005" name="PLoS Biol.">
        <title>The genome sequence of Rickettsia felis identifies the first putative conjugative plasmid in an obligate intracellular parasite.</title>
        <authorList>
            <person name="Ogata H."/>
            <person name="Renesto P."/>
            <person name="Audic S."/>
            <person name="Robert C."/>
            <person name="Blanc G."/>
            <person name="Fournier P.E."/>
            <person name="Parinello H."/>
            <person name="Claverie J.M."/>
            <person name="Raoult D."/>
        </authorList>
    </citation>
    <scope>NUCLEOTIDE SEQUENCE [LARGE SCALE GENOMIC DNA]</scope>
    <source>
        <strain evidence="2">ATCC VR-1525 / URRWXCal2</strain>
    </source>
</reference>
<gene>
    <name evidence="1" type="ordered locus">RF_0610</name>
</gene>
<organism evidence="1 2">
    <name type="scientific">Rickettsia felis (strain ATCC VR-1525 / URRWXCal2)</name>
    <name type="common">Rickettsia azadi</name>
    <dbReference type="NCBI Taxonomy" id="315456"/>
    <lineage>
        <taxon>Bacteria</taxon>
        <taxon>Pseudomonadati</taxon>
        <taxon>Pseudomonadota</taxon>
        <taxon>Alphaproteobacteria</taxon>
        <taxon>Rickettsiales</taxon>
        <taxon>Rickettsiaceae</taxon>
        <taxon>Rickettsieae</taxon>
        <taxon>Rickettsia</taxon>
        <taxon>spotted fever group</taxon>
    </lineage>
</organism>
<dbReference type="HOGENOM" id="CLU_3275910_0_0_5"/>
<evidence type="ECO:0000313" key="1">
    <source>
        <dbReference type="EMBL" id="AAY61461.1"/>
    </source>
</evidence>
<dbReference type="EMBL" id="CP000053">
    <property type="protein sequence ID" value="AAY61461.1"/>
    <property type="molecule type" value="Genomic_DNA"/>
</dbReference>
<accession>Q4ULW2</accession>
<evidence type="ECO:0000313" key="2">
    <source>
        <dbReference type="Proteomes" id="UP000008548"/>
    </source>
</evidence>
<dbReference type="AlphaFoldDB" id="Q4ULW2"/>
<dbReference type="Proteomes" id="UP000008548">
    <property type="component" value="Chromosome"/>
</dbReference>
<protein>
    <submittedName>
        <fullName evidence="1">Uncharacterized protein</fullName>
    </submittedName>
</protein>
<name>Q4ULW2_RICFE</name>
<keyword evidence="2" id="KW-1185">Reference proteome</keyword>